<dbReference type="PIRSF" id="PIRSF006603">
    <property type="entry name" value="DinF"/>
    <property type="match status" value="1"/>
</dbReference>
<dbReference type="PANTHER" id="PTHR43298">
    <property type="entry name" value="MULTIDRUG RESISTANCE PROTEIN NORM-RELATED"/>
    <property type="match status" value="1"/>
</dbReference>
<dbReference type="NCBIfam" id="TIGR00797">
    <property type="entry name" value="matE"/>
    <property type="match status" value="1"/>
</dbReference>
<accession>B5D1B3</accession>
<keyword evidence="2" id="KW-0813">Transport</keyword>
<feature type="transmembrane region" description="Helical" evidence="10">
    <location>
        <begin position="342"/>
        <end position="369"/>
    </location>
</feature>
<reference evidence="11 12" key="2">
    <citation type="submission" date="2008-08" db="EMBL/GenBank/DDBJ databases">
        <authorList>
            <person name="Fulton L."/>
            <person name="Clifton S."/>
            <person name="Fulton B."/>
            <person name="Xu J."/>
            <person name="Minx P."/>
            <person name="Pepin K.H."/>
            <person name="Johnson M."/>
            <person name="Thiruvilangam P."/>
            <person name="Bhonagiri V."/>
            <person name="Nash W.E."/>
            <person name="Mardis E.R."/>
            <person name="Wilson R.K."/>
        </authorList>
    </citation>
    <scope>NUCLEOTIDE SEQUENCE [LARGE SCALE GENOMIC DNA]</scope>
    <source>
        <strain evidence="12">DSM 17135 / JCM 12973 / M2</strain>
    </source>
</reference>
<organism evidence="11 12">
    <name type="scientific">Phocaeicola plebeius (strain DSM 17135 / JCM 12973 / CCUG 54634 / M2)</name>
    <name type="common">Bacteroides plebeius</name>
    <dbReference type="NCBI Taxonomy" id="484018"/>
    <lineage>
        <taxon>Bacteria</taxon>
        <taxon>Pseudomonadati</taxon>
        <taxon>Bacteroidota</taxon>
        <taxon>Bacteroidia</taxon>
        <taxon>Bacteroidales</taxon>
        <taxon>Bacteroidaceae</taxon>
        <taxon>Phocaeicola</taxon>
    </lineage>
</organism>
<dbReference type="GO" id="GO:0042910">
    <property type="term" value="F:xenobiotic transmembrane transporter activity"/>
    <property type="evidence" value="ECO:0007669"/>
    <property type="project" value="InterPro"/>
</dbReference>
<evidence type="ECO:0000256" key="3">
    <source>
        <dbReference type="ARBA" id="ARBA00022449"/>
    </source>
</evidence>
<dbReference type="InterPro" id="IPR050222">
    <property type="entry name" value="MATE_MdtK"/>
</dbReference>
<feature type="transmembrane region" description="Helical" evidence="10">
    <location>
        <begin position="122"/>
        <end position="141"/>
    </location>
</feature>
<dbReference type="EMBL" id="ABQC02000023">
    <property type="protein sequence ID" value="EDY94763.1"/>
    <property type="molecule type" value="Genomic_DNA"/>
</dbReference>
<sequence length="474" mass="53205">MDLIKPKKRFIKSIFIYVPITTMQTSRTQDLTSGSITQSMLNLAYPLILGNLLQQGYNIADTFIIGRTLGAKALAAVGSSYTLMVFITSIFIGLCMGCSALFSMRYGAKDYESLRRTQVASLLITGTSTLIIFAFSCYYIQDIIALMQTPQELQDMTYDYLKIIFMGIWFVYLYNYYAYLLRALGNSLTPLIYLAVSVVLNIVLDIWFIVKLHYGIEGAAAATIISQAVSAIGLCFYCWKKVPETRFSRKDFKVSRQLLKQVFSYASLTCIQQSVMNFGILMVQGLVNSFGTAVMAAFTAAVKIDSFAYMPVQDFGNAFSTFTAQNYGAGKNARILKGIKSAFGVTTLFCLLLSLAIFLFAPQLMQIFISPEETEIIRIGTEYLRIEGSFYLGIGYLFLWYGFYRAVCKPEMSIILTILSLGTRVVLAYALAAIPSIGVHGIWWSIPIGWALADIYGWMYYWRKKNTMLSFPTK</sequence>
<evidence type="ECO:0000256" key="5">
    <source>
        <dbReference type="ARBA" id="ARBA00022692"/>
    </source>
</evidence>
<evidence type="ECO:0000313" key="12">
    <source>
        <dbReference type="Proteomes" id="UP000003452"/>
    </source>
</evidence>
<feature type="transmembrane region" description="Helical" evidence="10">
    <location>
        <begin position="191"/>
        <end position="210"/>
    </location>
</feature>
<feature type="transmembrane region" description="Helical" evidence="10">
    <location>
        <begin position="161"/>
        <end position="179"/>
    </location>
</feature>
<evidence type="ECO:0000256" key="10">
    <source>
        <dbReference type="SAM" id="Phobius"/>
    </source>
</evidence>
<evidence type="ECO:0000256" key="4">
    <source>
        <dbReference type="ARBA" id="ARBA00022475"/>
    </source>
</evidence>
<dbReference type="AlphaFoldDB" id="B5D1B3"/>
<evidence type="ECO:0000256" key="8">
    <source>
        <dbReference type="ARBA" id="ARBA00023136"/>
    </source>
</evidence>
<keyword evidence="7" id="KW-0406">Ion transport</keyword>
<evidence type="ECO:0000256" key="2">
    <source>
        <dbReference type="ARBA" id="ARBA00022448"/>
    </source>
</evidence>
<feature type="transmembrane region" description="Helical" evidence="10">
    <location>
        <begin position="389"/>
        <end position="407"/>
    </location>
</feature>
<proteinExistence type="predicted"/>
<keyword evidence="6 10" id="KW-1133">Transmembrane helix</keyword>
<evidence type="ECO:0000256" key="7">
    <source>
        <dbReference type="ARBA" id="ARBA00023065"/>
    </source>
</evidence>
<dbReference type="GO" id="GO:0006811">
    <property type="term" value="P:monoatomic ion transport"/>
    <property type="evidence" value="ECO:0007669"/>
    <property type="project" value="UniProtKB-KW"/>
</dbReference>
<comment type="subcellular location">
    <subcellularLocation>
        <location evidence="1">Cell membrane</location>
        <topology evidence="1">Multi-pass membrane protein</topology>
    </subcellularLocation>
</comment>
<feature type="transmembrane region" description="Helical" evidence="10">
    <location>
        <begin position="81"/>
        <end position="102"/>
    </location>
</feature>
<keyword evidence="4" id="KW-1003">Cell membrane</keyword>
<gene>
    <name evidence="11" type="ORF">BACPLE_03174</name>
</gene>
<dbReference type="CDD" id="cd13138">
    <property type="entry name" value="MATE_yoeA_like"/>
    <property type="match status" value="1"/>
</dbReference>
<dbReference type="InterPro" id="IPR002528">
    <property type="entry name" value="MATE_fam"/>
</dbReference>
<dbReference type="Proteomes" id="UP000003452">
    <property type="component" value="Unassembled WGS sequence"/>
</dbReference>
<feature type="transmembrane region" description="Helical" evidence="10">
    <location>
        <begin position="441"/>
        <end position="461"/>
    </location>
</feature>
<dbReference type="GO" id="GO:0015297">
    <property type="term" value="F:antiporter activity"/>
    <property type="evidence" value="ECO:0007669"/>
    <property type="project" value="UniProtKB-KW"/>
</dbReference>
<dbReference type="PANTHER" id="PTHR43298:SF2">
    <property type="entry name" value="FMN_FAD EXPORTER YEEO-RELATED"/>
    <property type="match status" value="1"/>
</dbReference>
<evidence type="ECO:0000256" key="1">
    <source>
        <dbReference type="ARBA" id="ARBA00004651"/>
    </source>
</evidence>
<evidence type="ECO:0000256" key="9">
    <source>
        <dbReference type="ARBA" id="ARBA00031636"/>
    </source>
</evidence>
<dbReference type="HOGENOM" id="CLU_012893_5_0_10"/>
<protein>
    <recommendedName>
        <fullName evidence="9">Multidrug-efflux transporter</fullName>
    </recommendedName>
</protein>
<name>B5D1B3_PHOPM</name>
<keyword evidence="3" id="KW-0050">Antiport</keyword>
<keyword evidence="8 10" id="KW-0472">Membrane</keyword>
<reference evidence="11 12" key="1">
    <citation type="submission" date="2008-08" db="EMBL/GenBank/DDBJ databases">
        <title>Draft genome sequence of Bacteroides plebeius (DSM 17135).</title>
        <authorList>
            <person name="Sudarsanam P."/>
            <person name="Ley R."/>
            <person name="Guruge J."/>
            <person name="Turnbaugh P.J."/>
            <person name="Mahowald M."/>
            <person name="Liep D."/>
            <person name="Gordon J."/>
        </authorList>
    </citation>
    <scope>NUCLEOTIDE SEQUENCE [LARGE SCALE GENOMIC DNA]</scope>
    <source>
        <strain evidence="12">DSM 17135 / JCM 12973 / M2</strain>
    </source>
</reference>
<dbReference type="Pfam" id="PF01554">
    <property type="entry name" value="MatE"/>
    <property type="match status" value="2"/>
</dbReference>
<comment type="caution">
    <text evidence="11">The sequence shown here is derived from an EMBL/GenBank/DDBJ whole genome shotgun (WGS) entry which is preliminary data.</text>
</comment>
<feature type="transmembrane region" description="Helical" evidence="10">
    <location>
        <begin position="414"/>
        <end position="435"/>
    </location>
</feature>
<evidence type="ECO:0000313" key="11">
    <source>
        <dbReference type="EMBL" id="EDY94763.1"/>
    </source>
</evidence>
<dbReference type="eggNOG" id="COG0534">
    <property type="taxonomic scope" value="Bacteria"/>
</dbReference>
<dbReference type="InterPro" id="IPR048279">
    <property type="entry name" value="MdtK-like"/>
</dbReference>
<keyword evidence="5 10" id="KW-0812">Transmembrane</keyword>
<dbReference type="GO" id="GO:0005886">
    <property type="term" value="C:plasma membrane"/>
    <property type="evidence" value="ECO:0007669"/>
    <property type="project" value="UniProtKB-SubCell"/>
</dbReference>
<feature type="transmembrane region" description="Helical" evidence="10">
    <location>
        <begin position="216"/>
        <end position="239"/>
    </location>
</feature>
<evidence type="ECO:0000256" key="6">
    <source>
        <dbReference type="ARBA" id="ARBA00022989"/>
    </source>
</evidence>